<evidence type="ECO:0000256" key="7">
    <source>
        <dbReference type="ARBA" id="ARBA00023170"/>
    </source>
</evidence>
<dbReference type="InterPro" id="IPR004117">
    <property type="entry name" value="7tm6_olfct_rcpt"/>
</dbReference>
<dbReference type="GO" id="GO:0005549">
    <property type="term" value="F:odorant binding"/>
    <property type="evidence" value="ECO:0007669"/>
    <property type="project" value="InterPro"/>
</dbReference>
<evidence type="ECO:0000256" key="8">
    <source>
        <dbReference type="ARBA" id="ARBA00023224"/>
    </source>
</evidence>
<dbReference type="PANTHER" id="PTHR21137:SF43">
    <property type="entry name" value="ODORANT RECEPTOR 47A-RELATED"/>
    <property type="match status" value="1"/>
</dbReference>
<reference evidence="11 12" key="1">
    <citation type="journal article" date="2024" name="BMC Genomics">
        <title>De novo assembly and annotation of Popillia japonica's genome with initial clues to its potential as an invasive pest.</title>
        <authorList>
            <person name="Cucini C."/>
            <person name="Boschi S."/>
            <person name="Funari R."/>
            <person name="Cardaioli E."/>
            <person name="Iannotti N."/>
            <person name="Marturano G."/>
            <person name="Paoli F."/>
            <person name="Bruttini M."/>
            <person name="Carapelli A."/>
            <person name="Frati F."/>
            <person name="Nardi F."/>
        </authorList>
    </citation>
    <scope>NUCLEOTIDE SEQUENCE [LARGE SCALE GENOMIC DNA]</scope>
    <source>
        <strain evidence="11">DMR45628</strain>
    </source>
</reference>
<keyword evidence="10" id="KW-0732">Signal</keyword>
<dbReference type="Proteomes" id="UP001458880">
    <property type="component" value="Unassembled WGS sequence"/>
</dbReference>
<feature type="chain" id="PRO_5043676868" evidence="10">
    <location>
        <begin position="18"/>
        <end position="88"/>
    </location>
</feature>
<sequence length="88" mass="10085">MIIQIAIFCWFGETLIAKSSMIADACYKSKWYQYSPNARKTIILVMQVAQRNTAFKAGGFFQMSLLTFVMILRSAYSYFTVLLNSNAF</sequence>
<evidence type="ECO:0000256" key="3">
    <source>
        <dbReference type="ARBA" id="ARBA00022692"/>
    </source>
</evidence>
<keyword evidence="8" id="KW-0807">Transducer</keyword>
<gene>
    <name evidence="11" type="ORF">QE152_g6031</name>
</gene>
<keyword evidence="2" id="KW-0716">Sensory transduction</keyword>
<accession>A0AAW1MKJ6</accession>
<evidence type="ECO:0000256" key="2">
    <source>
        <dbReference type="ARBA" id="ARBA00022606"/>
    </source>
</evidence>
<evidence type="ECO:0000256" key="9">
    <source>
        <dbReference type="SAM" id="Phobius"/>
    </source>
</evidence>
<evidence type="ECO:0000313" key="12">
    <source>
        <dbReference type="Proteomes" id="UP001458880"/>
    </source>
</evidence>
<keyword evidence="7 11" id="KW-0675">Receptor</keyword>
<evidence type="ECO:0000256" key="6">
    <source>
        <dbReference type="ARBA" id="ARBA00023136"/>
    </source>
</evidence>
<keyword evidence="4" id="KW-0552">Olfaction</keyword>
<name>A0AAW1MKJ6_POPJA</name>
<keyword evidence="5 9" id="KW-1133">Transmembrane helix</keyword>
<proteinExistence type="predicted"/>
<comment type="subcellular location">
    <subcellularLocation>
        <location evidence="1">Membrane</location>
        <topology evidence="1">Multi-pass membrane protein</topology>
    </subcellularLocation>
</comment>
<dbReference type="Pfam" id="PF02949">
    <property type="entry name" value="7tm_6"/>
    <property type="match status" value="1"/>
</dbReference>
<keyword evidence="12" id="KW-1185">Reference proteome</keyword>
<dbReference type="GO" id="GO:0004984">
    <property type="term" value="F:olfactory receptor activity"/>
    <property type="evidence" value="ECO:0007669"/>
    <property type="project" value="InterPro"/>
</dbReference>
<evidence type="ECO:0000256" key="4">
    <source>
        <dbReference type="ARBA" id="ARBA00022725"/>
    </source>
</evidence>
<evidence type="ECO:0000313" key="11">
    <source>
        <dbReference type="EMBL" id="KAK9746518.1"/>
    </source>
</evidence>
<dbReference type="EMBL" id="JASPKY010000039">
    <property type="protein sequence ID" value="KAK9746518.1"/>
    <property type="molecule type" value="Genomic_DNA"/>
</dbReference>
<feature type="transmembrane region" description="Helical" evidence="9">
    <location>
        <begin position="60"/>
        <end position="79"/>
    </location>
</feature>
<dbReference type="PANTHER" id="PTHR21137">
    <property type="entry name" value="ODORANT RECEPTOR"/>
    <property type="match status" value="1"/>
</dbReference>
<comment type="caution">
    <text evidence="11">The sequence shown here is derived from an EMBL/GenBank/DDBJ whole genome shotgun (WGS) entry which is preliminary data.</text>
</comment>
<protein>
    <submittedName>
        <fullName evidence="11">7tm Odorant receptor</fullName>
    </submittedName>
</protein>
<evidence type="ECO:0000256" key="1">
    <source>
        <dbReference type="ARBA" id="ARBA00004141"/>
    </source>
</evidence>
<keyword evidence="6 9" id="KW-0472">Membrane</keyword>
<feature type="signal peptide" evidence="10">
    <location>
        <begin position="1"/>
        <end position="17"/>
    </location>
</feature>
<evidence type="ECO:0000256" key="10">
    <source>
        <dbReference type="SAM" id="SignalP"/>
    </source>
</evidence>
<organism evidence="11 12">
    <name type="scientific">Popillia japonica</name>
    <name type="common">Japanese beetle</name>
    <dbReference type="NCBI Taxonomy" id="7064"/>
    <lineage>
        <taxon>Eukaryota</taxon>
        <taxon>Metazoa</taxon>
        <taxon>Ecdysozoa</taxon>
        <taxon>Arthropoda</taxon>
        <taxon>Hexapoda</taxon>
        <taxon>Insecta</taxon>
        <taxon>Pterygota</taxon>
        <taxon>Neoptera</taxon>
        <taxon>Endopterygota</taxon>
        <taxon>Coleoptera</taxon>
        <taxon>Polyphaga</taxon>
        <taxon>Scarabaeiformia</taxon>
        <taxon>Scarabaeidae</taxon>
        <taxon>Rutelinae</taxon>
        <taxon>Popillia</taxon>
    </lineage>
</organism>
<dbReference type="GO" id="GO:0005886">
    <property type="term" value="C:plasma membrane"/>
    <property type="evidence" value="ECO:0007669"/>
    <property type="project" value="TreeGrafter"/>
</dbReference>
<dbReference type="GO" id="GO:0007165">
    <property type="term" value="P:signal transduction"/>
    <property type="evidence" value="ECO:0007669"/>
    <property type="project" value="UniProtKB-KW"/>
</dbReference>
<evidence type="ECO:0000256" key="5">
    <source>
        <dbReference type="ARBA" id="ARBA00022989"/>
    </source>
</evidence>
<keyword evidence="3 9" id="KW-0812">Transmembrane</keyword>
<dbReference type="AlphaFoldDB" id="A0AAW1MKJ6"/>